<gene>
    <name evidence="1" type="ORF">MtrunA17_Chr4g0031151</name>
</gene>
<name>A0A396I5Q7_MEDTR</name>
<dbReference type="EMBL" id="PSQE01000004">
    <property type="protein sequence ID" value="RHN60930.1"/>
    <property type="molecule type" value="Genomic_DNA"/>
</dbReference>
<comment type="caution">
    <text evidence="1">The sequence shown here is derived from an EMBL/GenBank/DDBJ whole genome shotgun (WGS) entry which is preliminary data.</text>
</comment>
<organism evidence="1">
    <name type="scientific">Medicago truncatula</name>
    <name type="common">Barrel medic</name>
    <name type="synonym">Medicago tribuloides</name>
    <dbReference type="NCBI Taxonomy" id="3880"/>
    <lineage>
        <taxon>Eukaryota</taxon>
        <taxon>Viridiplantae</taxon>
        <taxon>Streptophyta</taxon>
        <taxon>Embryophyta</taxon>
        <taxon>Tracheophyta</taxon>
        <taxon>Spermatophyta</taxon>
        <taxon>Magnoliopsida</taxon>
        <taxon>eudicotyledons</taxon>
        <taxon>Gunneridae</taxon>
        <taxon>Pentapetalae</taxon>
        <taxon>rosids</taxon>
        <taxon>fabids</taxon>
        <taxon>Fabales</taxon>
        <taxon>Fabaceae</taxon>
        <taxon>Papilionoideae</taxon>
        <taxon>50 kb inversion clade</taxon>
        <taxon>NPAAA clade</taxon>
        <taxon>Hologalegina</taxon>
        <taxon>IRL clade</taxon>
        <taxon>Trifolieae</taxon>
        <taxon>Medicago</taxon>
    </lineage>
</organism>
<evidence type="ECO:0000313" key="1">
    <source>
        <dbReference type="EMBL" id="RHN60930.1"/>
    </source>
</evidence>
<proteinExistence type="predicted"/>
<dbReference type="Proteomes" id="UP000265566">
    <property type="component" value="Chromosome 4"/>
</dbReference>
<sequence length="67" mass="8356">MNFCSIFLFHSRSVLLHMNFWPVANWKWVFEFGDLRGLLEKRRKIIEGRREKRMSSLEKKRKKKNWD</sequence>
<reference evidence="1" key="1">
    <citation type="journal article" date="2018" name="Nat. Plants">
        <title>Whole-genome landscape of Medicago truncatula symbiotic genes.</title>
        <authorList>
            <person name="Pecrix Y."/>
            <person name="Gamas P."/>
            <person name="Carrere S."/>
        </authorList>
    </citation>
    <scope>NUCLEOTIDE SEQUENCE</scope>
    <source>
        <tissue evidence="1">Leaves</tissue>
    </source>
</reference>
<accession>A0A396I5Q7</accession>
<protein>
    <submittedName>
        <fullName evidence="1">Uncharacterized protein</fullName>
    </submittedName>
</protein>
<dbReference type="AlphaFoldDB" id="A0A396I5Q7"/>
<dbReference type="Gramene" id="rna23327">
    <property type="protein sequence ID" value="RHN60930.1"/>
    <property type="gene ID" value="gene23327"/>
</dbReference>